<accession>A0ABX4NDU4</accession>
<dbReference type="Proteomes" id="UP000231919">
    <property type="component" value="Unassembled WGS sequence"/>
</dbReference>
<dbReference type="EMBL" id="NPDP01000002">
    <property type="protein sequence ID" value="PJZ31533.1"/>
    <property type="molecule type" value="Genomic_DNA"/>
</dbReference>
<sequence length="89" mass="10400">MKFLFDHRTAGIISWYPEFAGKSSIYAKIKELCRFGKCRNYCNFRFHDRCGNSCGSCELDSSRCGNSYKKEKTSRFSREIDKKGEECLE</sequence>
<protein>
    <submittedName>
        <fullName evidence="1">Uncharacterized protein</fullName>
    </submittedName>
</protein>
<comment type="caution">
    <text evidence="1">The sequence shown here is derived from an EMBL/GenBank/DDBJ whole genome shotgun (WGS) entry which is preliminary data.</text>
</comment>
<organism evidence="1 2">
    <name type="scientific">Leptospira kmetyi</name>
    <dbReference type="NCBI Taxonomy" id="408139"/>
    <lineage>
        <taxon>Bacteria</taxon>
        <taxon>Pseudomonadati</taxon>
        <taxon>Spirochaetota</taxon>
        <taxon>Spirochaetia</taxon>
        <taxon>Leptospirales</taxon>
        <taxon>Leptospiraceae</taxon>
        <taxon>Leptospira</taxon>
    </lineage>
</organism>
<proteinExistence type="predicted"/>
<name>A0ABX4NDU4_9LEPT</name>
<evidence type="ECO:0000313" key="1">
    <source>
        <dbReference type="EMBL" id="PJZ31533.1"/>
    </source>
</evidence>
<gene>
    <name evidence="1" type="ORF">CH378_01680</name>
</gene>
<keyword evidence="2" id="KW-1185">Reference proteome</keyword>
<reference evidence="1 2" key="1">
    <citation type="submission" date="2017-07" db="EMBL/GenBank/DDBJ databases">
        <title>Leptospira spp. isolated from tropical soils.</title>
        <authorList>
            <person name="Thibeaux R."/>
            <person name="Iraola G."/>
            <person name="Ferres I."/>
            <person name="Bierque E."/>
            <person name="Girault D."/>
            <person name="Soupe-Gilbert M.-E."/>
            <person name="Picardeau M."/>
            <person name="Goarant C."/>
        </authorList>
    </citation>
    <scope>NUCLEOTIDE SEQUENCE [LARGE SCALE GENOMIC DNA]</scope>
    <source>
        <strain evidence="1 2">JW2-C-B1</strain>
    </source>
</reference>
<evidence type="ECO:0000313" key="2">
    <source>
        <dbReference type="Proteomes" id="UP000231919"/>
    </source>
</evidence>